<dbReference type="InterPro" id="IPR007450">
    <property type="entry name" value="BamE_dom"/>
</dbReference>
<evidence type="ECO:0000259" key="6">
    <source>
        <dbReference type="Pfam" id="PF04355"/>
    </source>
</evidence>
<evidence type="ECO:0000256" key="5">
    <source>
        <dbReference type="SAM" id="SignalP"/>
    </source>
</evidence>
<comment type="caution">
    <text evidence="7">The sequence shown here is derived from an EMBL/GenBank/DDBJ whole genome shotgun (WGS) entry which is preliminary data.</text>
</comment>
<dbReference type="RefSeq" id="WP_377356415.1">
    <property type="nucleotide sequence ID" value="NZ_JBHTCM010000004.1"/>
</dbReference>
<sequence>MHKRSTLLLLTAGLALAGCSPIVATRGNLTDTQRLSEIQPGATSRDQVQYLLGYPTATGTVDPNVWYYIGRRTEQTAFFQPDVVEQRIVRIRFDGNGTVAALDEIDGNAARAIDPSEAATPTVGRDMSFLEQLVGNLNRPTRKKKDDDKKKKGGRR</sequence>
<dbReference type="InterPro" id="IPR026592">
    <property type="entry name" value="BamE"/>
</dbReference>
<dbReference type="Proteomes" id="UP001596456">
    <property type="component" value="Unassembled WGS sequence"/>
</dbReference>
<dbReference type="PANTHER" id="PTHR37482">
    <property type="entry name" value="OUTER MEMBRANE PROTEIN ASSEMBLY FACTOR BAME"/>
    <property type="match status" value="1"/>
</dbReference>
<evidence type="ECO:0000256" key="1">
    <source>
        <dbReference type="ARBA" id="ARBA00022729"/>
    </source>
</evidence>
<evidence type="ECO:0000313" key="7">
    <source>
        <dbReference type="EMBL" id="MFC7332179.1"/>
    </source>
</evidence>
<gene>
    <name evidence="7" type="ORF">ACFQPS_03330</name>
</gene>
<evidence type="ECO:0000256" key="3">
    <source>
        <dbReference type="ARBA" id="ARBA00023237"/>
    </source>
</evidence>
<keyword evidence="1 5" id="KW-0732">Signal</keyword>
<keyword evidence="2" id="KW-0472">Membrane</keyword>
<dbReference type="Gene3D" id="3.30.1450.10">
    <property type="match status" value="1"/>
</dbReference>
<feature type="chain" id="PRO_5046753908" evidence="5">
    <location>
        <begin position="18"/>
        <end position="156"/>
    </location>
</feature>
<evidence type="ECO:0000256" key="4">
    <source>
        <dbReference type="SAM" id="MobiDB-lite"/>
    </source>
</evidence>
<organism evidence="7 8">
    <name type="scientific">Rhodocista pekingensis</name>
    <dbReference type="NCBI Taxonomy" id="201185"/>
    <lineage>
        <taxon>Bacteria</taxon>
        <taxon>Pseudomonadati</taxon>
        <taxon>Pseudomonadota</taxon>
        <taxon>Alphaproteobacteria</taxon>
        <taxon>Rhodospirillales</taxon>
        <taxon>Azospirillaceae</taxon>
        <taxon>Rhodocista</taxon>
    </lineage>
</organism>
<keyword evidence="3" id="KW-0998">Cell outer membrane</keyword>
<reference evidence="8" key="1">
    <citation type="journal article" date="2019" name="Int. J. Syst. Evol. Microbiol.">
        <title>The Global Catalogue of Microorganisms (GCM) 10K type strain sequencing project: providing services to taxonomists for standard genome sequencing and annotation.</title>
        <authorList>
            <consortium name="The Broad Institute Genomics Platform"/>
            <consortium name="The Broad Institute Genome Sequencing Center for Infectious Disease"/>
            <person name="Wu L."/>
            <person name="Ma J."/>
        </authorList>
    </citation>
    <scope>NUCLEOTIDE SEQUENCE [LARGE SCALE GENOMIC DNA]</scope>
    <source>
        <strain evidence="8">CGMCC 1.16275</strain>
    </source>
</reference>
<feature type="signal peptide" evidence="5">
    <location>
        <begin position="1"/>
        <end position="17"/>
    </location>
</feature>
<dbReference type="Pfam" id="PF04355">
    <property type="entry name" value="BamE"/>
    <property type="match status" value="1"/>
</dbReference>
<name>A0ABW2KT42_9PROT</name>
<feature type="region of interest" description="Disordered" evidence="4">
    <location>
        <begin position="134"/>
        <end position="156"/>
    </location>
</feature>
<dbReference type="PANTHER" id="PTHR37482:SF1">
    <property type="entry name" value="OUTER MEMBRANE PROTEIN ASSEMBLY FACTOR BAME"/>
    <property type="match status" value="1"/>
</dbReference>
<dbReference type="PROSITE" id="PS51257">
    <property type="entry name" value="PROKAR_LIPOPROTEIN"/>
    <property type="match status" value="1"/>
</dbReference>
<feature type="domain" description="Outer membrane protein assembly factor BamE" evidence="6">
    <location>
        <begin position="27"/>
        <end position="100"/>
    </location>
</feature>
<accession>A0ABW2KT42</accession>
<keyword evidence="8" id="KW-1185">Reference proteome</keyword>
<dbReference type="InterPro" id="IPR037873">
    <property type="entry name" value="BamE-like"/>
</dbReference>
<protein>
    <submittedName>
        <fullName evidence="7">Outer membrane protein assembly factor BamE</fullName>
    </submittedName>
</protein>
<proteinExistence type="predicted"/>
<dbReference type="EMBL" id="JBHTCM010000004">
    <property type="protein sequence ID" value="MFC7332179.1"/>
    <property type="molecule type" value="Genomic_DNA"/>
</dbReference>
<evidence type="ECO:0000313" key="8">
    <source>
        <dbReference type="Proteomes" id="UP001596456"/>
    </source>
</evidence>
<evidence type="ECO:0000256" key="2">
    <source>
        <dbReference type="ARBA" id="ARBA00023136"/>
    </source>
</evidence>